<dbReference type="GO" id="GO:0046381">
    <property type="term" value="P:CMP-N-acetylneuraminate metabolic process"/>
    <property type="evidence" value="ECO:0007669"/>
    <property type="project" value="TreeGrafter"/>
</dbReference>
<dbReference type="GO" id="GO:0005737">
    <property type="term" value="C:cytoplasm"/>
    <property type="evidence" value="ECO:0007669"/>
    <property type="project" value="TreeGrafter"/>
</dbReference>
<dbReference type="EC" id="1.14.18.2" evidence="4"/>
<keyword evidence="8" id="KW-0408">Iron</keyword>
<dbReference type="SUPFAM" id="SSF56281">
    <property type="entry name" value="Metallo-hydrolase/oxidoreductase"/>
    <property type="match status" value="1"/>
</dbReference>
<evidence type="ECO:0000259" key="15">
    <source>
        <dbReference type="PROSITE" id="PS51296"/>
    </source>
</evidence>
<evidence type="ECO:0000313" key="17">
    <source>
        <dbReference type="Proteomes" id="UP000694865"/>
    </source>
</evidence>
<dbReference type="GO" id="GO:0030338">
    <property type="term" value="F:CMP-N-acetylneuraminate monooxygenase activity"/>
    <property type="evidence" value="ECO:0007669"/>
    <property type="project" value="UniProtKB-EC"/>
</dbReference>
<dbReference type="Proteomes" id="UP000694865">
    <property type="component" value="Unplaced"/>
</dbReference>
<proteinExistence type="evidence at transcript level"/>
<comment type="catalytic activity">
    <reaction evidence="13">
        <text>CMP-N-acetyl-beta-neuraminate + 2 Fe(II)-[cytochrome b5] + O2 + 2 H(+) = CMP-N-glycoloyl-beta-neuraminate + 2 Fe(III)-[cytochrome b5] + H2O</text>
        <dbReference type="Rhea" id="RHEA:16145"/>
        <dbReference type="Rhea" id="RHEA-COMP:10438"/>
        <dbReference type="Rhea" id="RHEA-COMP:10439"/>
        <dbReference type="ChEBI" id="CHEBI:15377"/>
        <dbReference type="ChEBI" id="CHEBI:15378"/>
        <dbReference type="ChEBI" id="CHEBI:15379"/>
        <dbReference type="ChEBI" id="CHEBI:29033"/>
        <dbReference type="ChEBI" id="CHEBI:29034"/>
        <dbReference type="ChEBI" id="CHEBI:57812"/>
        <dbReference type="ChEBI" id="CHEBI:58376"/>
        <dbReference type="EC" id="1.14.18.2"/>
    </reaction>
</comment>
<dbReference type="Gene3D" id="3.60.15.10">
    <property type="entry name" value="Ribonuclease Z/Hydroxyacylglutathione hydrolase-like"/>
    <property type="match status" value="1"/>
</dbReference>
<keyword evidence="9" id="KW-0411">Iron-sulfur</keyword>
<dbReference type="GO" id="GO:0051537">
    <property type="term" value="F:2 iron, 2 sulfur cluster binding"/>
    <property type="evidence" value="ECO:0007669"/>
    <property type="project" value="UniProtKB-KW"/>
</dbReference>
<evidence type="ECO:0000256" key="8">
    <source>
        <dbReference type="ARBA" id="ARBA00023004"/>
    </source>
</evidence>
<evidence type="ECO:0000256" key="3">
    <source>
        <dbReference type="ARBA" id="ARBA00010303"/>
    </source>
</evidence>
<dbReference type="OrthoDB" id="332863at2759"/>
<dbReference type="EMBL" id="KT876074">
    <property type="protein sequence ID" value="ALR88572.1"/>
    <property type="molecule type" value="mRNA"/>
</dbReference>
<evidence type="ECO:0000256" key="4">
    <source>
        <dbReference type="ARBA" id="ARBA00011904"/>
    </source>
</evidence>
<dbReference type="RefSeq" id="XP_006813035.1">
    <property type="nucleotide sequence ID" value="XM_006812972.1"/>
</dbReference>
<keyword evidence="17" id="KW-1185">Reference proteome</keyword>
<keyword evidence="14" id="KW-0472">Membrane</keyword>
<evidence type="ECO:0000256" key="2">
    <source>
        <dbReference type="ARBA" id="ARBA00005141"/>
    </source>
</evidence>
<dbReference type="InterPro" id="IPR036866">
    <property type="entry name" value="RibonucZ/Hydroxyglut_hydro"/>
</dbReference>
<evidence type="ECO:0000256" key="10">
    <source>
        <dbReference type="ARBA" id="ARBA00029883"/>
    </source>
</evidence>
<dbReference type="UniPathway" id="UPA00628"/>
<dbReference type="KEGG" id="sko:100367349"/>
<dbReference type="GeneID" id="100367349"/>
<keyword evidence="6" id="KW-0001">2Fe-2S</keyword>
<dbReference type="GO" id="GO:0006054">
    <property type="term" value="P:N-acetylneuraminate metabolic process"/>
    <property type="evidence" value="ECO:0007669"/>
    <property type="project" value="UniProtKB-UniPathway"/>
</dbReference>
<name>A0A0U2U2F9_SACKO</name>
<organism evidence="16">
    <name type="scientific">Saccoglossus kowalevskii</name>
    <name type="common">Acorn worm</name>
    <dbReference type="NCBI Taxonomy" id="10224"/>
    <lineage>
        <taxon>Eukaryota</taxon>
        <taxon>Metazoa</taxon>
        <taxon>Hemichordata</taxon>
        <taxon>Enteropneusta</taxon>
        <taxon>Harrimaniidae</taxon>
        <taxon>Saccoglossus</taxon>
    </lineage>
</organism>
<evidence type="ECO:0000313" key="19">
    <source>
        <dbReference type="RefSeq" id="XP_006813035.1"/>
    </source>
</evidence>
<evidence type="ECO:0000256" key="9">
    <source>
        <dbReference type="ARBA" id="ARBA00023014"/>
    </source>
</evidence>
<comment type="function">
    <text evidence="1">Sialic acids are components of carbohydrate chains of glycoconjugates and are involved in cell-cell recognition and cell-pathogen interactions. Catalyzes the conversion of CMP-N-acetylneuraminic acid (CMP-Neu5Ac) into its hydroxylated derivative CMP-N-glycolylneuraminic acid (CMP-Neu5Gc), a sialic acid abundantly expressed at the surface of many cells.</text>
</comment>
<dbReference type="AlphaFoldDB" id="A0A0U2U2F9"/>
<dbReference type="PANTHER" id="PTHR46522">
    <property type="entry name" value="CYTIDINE MONOPHOSPHATE-N-ACETYLNEURAMINIC ACID HYDROXYLASE"/>
    <property type="match status" value="1"/>
</dbReference>
<dbReference type="InterPro" id="IPR027033">
    <property type="entry name" value="Cnh"/>
</dbReference>
<keyword evidence="14" id="KW-0812">Transmembrane</keyword>
<evidence type="ECO:0000313" key="18">
    <source>
        <dbReference type="RefSeq" id="XP_006813034.1"/>
    </source>
</evidence>
<evidence type="ECO:0000313" key="16">
    <source>
        <dbReference type="EMBL" id="ALR88572.1"/>
    </source>
</evidence>
<gene>
    <name evidence="18 19" type="primary">LOC100367349</name>
</gene>
<reference evidence="16" key="1">
    <citation type="journal article" date="2015" name="Nature">
        <title>Hemichordate genomes and deuterostome origins.</title>
        <authorList>
            <person name="Simakov O."/>
            <person name="Kawashima T."/>
            <person name="Marletaz F."/>
            <person name="Jenkins J."/>
            <person name="Koyanagi R."/>
            <person name="Mitros T."/>
            <person name="Hisata K."/>
            <person name="Bredeson J."/>
            <person name="Shoguchi E."/>
            <person name="Gyoja F."/>
            <person name="Yue J.X."/>
            <person name="Chen Y.C."/>
            <person name="Freeman R.M.Jr."/>
            <person name="Sasaki A."/>
            <person name="Hikosaka-Katayama T."/>
            <person name="Sato A."/>
            <person name="Fujie M."/>
            <person name="Baughman K.W."/>
            <person name="Levine J."/>
            <person name="Gonzalez P."/>
            <person name="Cameron C."/>
            <person name="Fritzenwanker J.H."/>
            <person name="Pani A.M."/>
            <person name="Goto H."/>
            <person name="Kanda M."/>
            <person name="Arakaki N."/>
            <person name="Yamasaki S."/>
            <person name="Qu J."/>
            <person name="Cree A."/>
            <person name="Ding Y."/>
            <person name="Dinh H.H."/>
            <person name="Dugan S."/>
            <person name="Holder M."/>
            <person name="Jhangiani S.N."/>
            <person name="Kovar C.L."/>
            <person name="Lee S.L."/>
            <person name="Lewis L.R."/>
            <person name="Morton D."/>
            <person name="Nazareth L.V."/>
            <person name="Okwuonu G."/>
            <person name="Santibanez J."/>
            <person name="Chen R."/>
            <person name="Richards S."/>
            <person name="Muzny D.M."/>
            <person name="Gillis A."/>
            <person name="Peshkin L."/>
            <person name="Wu M."/>
            <person name="Humphreys T."/>
            <person name="Su Y.H."/>
            <person name="Putnam N.H."/>
            <person name="Schmutz J."/>
            <person name="Fujiyama A."/>
            <person name="Yu J.K."/>
            <person name="Tagawa K."/>
            <person name="Worley K.C."/>
            <person name="Gibbs R.A."/>
            <person name="Kirschner M.W."/>
            <person name="Lowe C.J."/>
            <person name="Satoh N."/>
            <person name="Rokhsar D.S."/>
            <person name="Gerhart J."/>
        </authorList>
    </citation>
    <scope>NUCLEOTIDE SEQUENCE</scope>
</reference>
<dbReference type="Pfam" id="PF13483">
    <property type="entry name" value="Lactamase_B_3"/>
    <property type="match status" value="1"/>
</dbReference>
<accession>A0A0U2U2F9</accession>
<evidence type="ECO:0000256" key="7">
    <source>
        <dbReference type="ARBA" id="ARBA00022723"/>
    </source>
</evidence>
<dbReference type="RefSeq" id="XP_006813034.1">
    <property type="nucleotide sequence ID" value="XM_006812971.1"/>
</dbReference>
<protein>
    <recommendedName>
        <fullName evidence="5">Cytidine monophosphate-N-acetylneuraminic acid hydroxylase</fullName>
        <ecNumber evidence="4">1.14.18.2</ecNumber>
    </recommendedName>
    <alternativeName>
        <fullName evidence="12">CMP-N-acetylneuraminate monooxygenase</fullName>
    </alternativeName>
    <alternativeName>
        <fullName evidence="11">CMP-Neu5Ac hydroxylase</fullName>
    </alternativeName>
    <alternativeName>
        <fullName evidence="10">CMP-NeuAc hydroxylase</fullName>
    </alternativeName>
</protein>
<dbReference type="GO" id="GO:0046872">
    <property type="term" value="F:metal ion binding"/>
    <property type="evidence" value="ECO:0007669"/>
    <property type="project" value="UniProtKB-KW"/>
</dbReference>
<evidence type="ECO:0000256" key="1">
    <source>
        <dbReference type="ARBA" id="ARBA00003414"/>
    </source>
</evidence>
<keyword evidence="7" id="KW-0479">Metal-binding</keyword>
<evidence type="ECO:0000256" key="14">
    <source>
        <dbReference type="SAM" id="Phobius"/>
    </source>
</evidence>
<reference evidence="18 19" key="2">
    <citation type="submission" date="2025-05" db="UniProtKB">
        <authorList>
            <consortium name="RefSeq"/>
        </authorList>
    </citation>
    <scope>IDENTIFICATION</scope>
    <source>
        <tissue evidence="18 19">Testes</tissue>
    </source>
</reference>
<evidence type="ECO:0000256" key="6">
    <source>
        <dbReference type="ARBA" id="ARBA00022714"/>
    </source>
</evidence>
<evidence type="ECO:0000256" key="12">
    <source>
        <dbReference type="ARBA" id="ARBA00033362"/>
    </source>
</evidence>
<feature type="transmembrane region" description="Helical" evidence="14">
    <location>
        <begin position="614"/>
        <end position="639"/>
    </location>
</feature>
<comment type="pathway">
    <text evidence="2">Amino-sugar metabolism; N-acetylneuraminate metabolism.</text>
</comment>
<dbReference type="InterPro" id="IPR036922">
    <property type="entry name" value="Rieske_2Fe-2S_sf"/>
</dbReference>
<sequence length="642" mass="74014">MQQEAITVLRLTQKETEDLKVGVNLVNGPSDKKFAIYRPAELTDGEEGENIGIRACMNICKHQGGTFIKDIEDLDSSVLRCTKHGWRLDCQTMQYVNPPNSFRQEELIPEFGEDGGLKLVELRPPQPWQQDPRNALEIKPGEVEVTYFSHACVEMKLGEVRMFTDPWLTGPAFARGWWLLHEPPCDWLDRLASTDFIYISHLHSDHLSYPTLEQLYKRNPDVPIYVGDVSTPVFSKMEEHGVKMNNITVLEFGVWKEINADLRFMILMDGVHPELDTCLLIDYKGHFILDTVDCTNPNGGRLPHNVDVMMSDFAGGAAGFPMTFHGGKYTEDWKRNFIKSERRKLLYYKTQVVRKVNPVVYFPFAGYFVEAHPSDKYIKDTNAKISPNALNDLINKHSPDIKTWTPLPGSMFDLGKILKDKDDITAFRDPPPGTKILKDDWDFDKYLDAIDASIYNEIFAYPEWVEFYYKWCQFKNYNLVVKMIETDDNFQPIEGAYTYMVDFVGEVPTFPSERPDRTHNYLEIRNRIGVHRQTMLTGMFWDDLYIGFNNRITRDPDTFHYQFWNYMQVLLPQEPPKWEEFLEEQRAKGARGRSVWAPSNKALIKGTTRVPQSYSSILCTAALSMAVGVAAAVALRILVRSR</sequence>
<evidence type="ECO:0000256" key="5">
    <source>
        <dbReference type="ARBA" id="ARBA00015403"/>
    </source>
</evidence>
<dbReference type="Gene3D" id="2.102.10.10">
    <property type="entry name" value="Rieske [2Fe-2S] iron-sulphur domain"/>
    <property type="match status" value="1"/>
</dbReference>
<dbReference type="PROSITE" id="PS51296">
    <property type="entry name" value="RIESKE"/>
    <property type="match status" value="1"/>
</dbReference>
<evidence type="ECO:0000256" key="13">
    <source>
        <dbReference type="ARBA" id="ARBA00048491"/>
    </source>
</evidence>
<dbReference type="Pfam" id="PF00355">
    <property type="entry name" value="Rieske"/>
    <property type="match status" value="1"/>
</dbReference>
<feature type="domain" description="Rieske" evidence="15">
    <location>
        <begin position="20"/>
        <end position="89"/>
    </location>
</feature>
<evidence type="ECO:0000256" key="11">
    <source>
        <dbReference type="ARBA" id="ARBA00030460"/>
    </source>
</evidence>
<dbReference type="InterPro" id="IPR017941">
    <property type="entry name" value="Rieske_2Fe-2S"/>
</dbReference>
<comment type="similarity">
    <text evidence="3">Belongs to the CMP-Neu5Ac hydroxylase family.</text>
</comment>
<dbReference type="SUPFAM" id="SSF50022">
    <property type="entry name" value="ISP domain"/>
    <property type="match status" value="1"/>
</dbReference>
<dbReference type="PANTHER" id="PTHR46522:SF1">
    <property type="entry name" value="INACTIVE CYTIDINE MONOPHOSPHATE-N-ACETYLNEURAMINIC ACID HYDROXYLASE"/>
    <property type="match status" value="1"/>
</dbReference>
<keyword evidence="14" id="KW-1133">Transmembrane helix</keyword>